<gene>
    <name evidence="1" type="ORF">E8L99_12335</name>
</gene>
<sequence length="182" mass="19797">MAINLGAIFADDDLTVHLGLLSEIEPPYDGDKPLLSTIDGETDVIIVARTGSGGQFIRTASQPRLFYCSSEGQAGLLADDLDGLMTLIVRCPEWQSVLKYSGGGRLDEMRRAAAILDEHWSVDDEAVSARDQLSTHLGLDVQRDIIADLHRAISTTVEIRDLWGQACLPLAGTYTIDDNPMV</sequence>
<evidence type="ECO:0000313" key="2">
    <source>
        <dbReference type="Proteomes" id="UP000298588"/>
    </source>
</evidence>
<reference evidence="1 2" key="1">
    <citation type="submission" date="2019-04" db="EMBL/GenBank/DDBJ databases">
        <title>Phreatobacter aquaticus sp. nov.</title>
        <authorList>
            <person name="Choi A."/>
            <person name="Baek K."/>
        </authorList>
    </citation>
    <scope>NUCLEOTIDE SEQUENCE [LARGE SCALE GENOMIC DNA]</scope>
    <source>
        <strain evidence="1 2">NMCR1094</strain>
    </source>
</reference>
<name>A0A4D7QMF8_9HYPH</name>
<evidence type="ECO:0000313" key="1">
    <source>
        <dbReference type="EMBL" id="QCK86484.1"/>
    </source>
</evidence>
<accession>A0A4D7QMF8</accession>
<organism evidence="1 2">
    <name type="scientific">Phreatobacter aquaticus</name>
    <dbReference type="NCBI Taxonomy" id="2570229"/>
    <lineage>
        <taxon>Bacteria</taxon>
        <taxon>Pseudomonadati</taxon>
        <taxon>Pseudomonadota</taxon>
        <taxon>Alphaproteobacteria</taxon>
        <taxon>Hyphomicrobiales</taxon>
        <taxon>Phreatobacteraceae</taxon>
        <taxon>Phreatobacter</taxon>
    </lineage>
</organism>
<proteinExistence type="predicted"/>
<keyword evidence="2" id="KW-1185">Reference proteome</keyword>
<dbReference type="OrthoDB" id="4541168at2"/>
<dbReference type="RefSeq" id="WP_137099815.1">
    <property type="nucleotide sequence ID" value="NZ_CP039865.1"/>
</dbReference>
<protein>
    <submittedName>
        <fullName evidence="1">Uncharacterized protein</fullName>
    </submittedName>
</protein>
<dbReference type="AlphaFoldDB" id="A0A4D7QMF8"/>
<dbReference type="EMBL" id="CP039865">
    <property type="protein sequence ID" value="QCK86484.1"/>
    <property type="molecule type" value="Genomic_DNA"/>
</dbReference>
<dbReference type="Proteomes" id="UP000298588">
    <property type="component" value="Chromosome"/>
</dbReference>
<dbReference type="KEGG" id="paqt:E8L99_12335"/>